<keyword evidence="3" id="KW-1185">Reference proteome</keyword>
<feature type="transmembrane region" description="Helical" evidence="1">
    <location>
        <begin position="12"/>
        <end position="31"/>
    </location>
</feature>
<dbReference type="EMBL" id="JAVDVY010000001">
    <property type="protein sequence ID" value="MDR7134080.1"/>
    <property type="molecule type" value="Genomic_DNA"/>
</dbReference>
<feature type="transmembrane region" description="Helical" evidence="1">
    <location>
        <begin position="81"/>
        <end position="98"/>
    </location>
</feature>
<sequence length="139" mass="14500">MTGLRQFAAVELVAFLAVLAVAGAMAAFGYADSLLHTNSVVDPGSTAWLGFAYTALIGGPFVVFLGAPVYYVLLQRNLVQWRYVLLAGAAPGLVVSLASLSMGFWAILCGIAVASLTHAACRRVGPNNSFKPKPLRGSA</sequence>
<comment type="caution">
    <text evidence="2">The sequence shown here is derived from an EMBL/GenBank/DDBJ whole genome shotgun (WGS) entry which is preliminary data.</text>
</comment>
<evidence type="ECO:0000313" key="2">
    <source>
        <dbReference type="EMBL" id="MDR7134080.1"/>
    </source>
</evidence>
<proteinExistence type="predicted"/>
<name>A0ABU1W9S8_9GAMM</name>
<keyword evidence="1" id="KW-0812">Transmembrane</keyword>
<protein>
    <submittedName>
        <fullName evidence="2">Membrane protein</fullName>
    </submittedName>
</protein>
<organism evidence="2 3">
    <name type="scientific">Lysobacter niastensis</name>
    <dbReference type="NCBI Taxonomy" id="380629"/>
    <lineage>
        <taxon>Bacteria</taxon>
        <taxon>Pseudomonadati</taxon>
        <taxon>Pseudomonadota</taxon>
        <taxon>Gammaproteobacteria</taxon>
        <taxon>Lysobacterales</taxon>
        <taxon>Lysobacteraceae</taxon>
        <taxon>Lysobacter</taxon>
    </lineage>
</organism>
<gene>
    <name evidence="2" type="ORF">J2X06_001264</name>
</gene>
<feature type="transmembrane region" description="Helical" evidence="1">
    <location>
        <begin position="51"/>
        <end position="74"/>
    </location>
</feature>
<dbReference type="Proteomes" id="UP001251524">
    <property type="component" value="Unassembled WGS sequence"/>
</dbReference>
<keyword evidence="1" id="KW-0472">Membrane</keyword>
<keyword evidence="1" id="KW-1133">Transmembrane helix</keyword>
<evidence type="ECO:0000256" key="1">
    <source>
        <dbReference type="SAM" id="Phobius"/>
    </source>
</evidence>
<evidence type="ECO:0000313" key="3">
    <source>
        <dbReference type="Proteomes" id="UP001251524"/>
    </source>
</evidence>
<accession>A0ABU1W9S8</accession>
<reference evidence="2 3" key="1">
    <citation type="submission" date="2023-07" db="EMBL/GenBank/DDBJ databases">
        <title>Sorghum-associated microbial communities from plants grown in Nebraska, USA.</title>
        <authorList>
            <person name="Schachtman D."/>
        </authorList>
    </citation>
    <scope>NUCLEOTIDE SEQUENCE [LARGE SCALE GENOMIC DNA]</scope>
    <source>
        <strain evidence="2 3">BE198</strain>
    </source>
</reference>